<protein>
    <submittedName>
        <fullName evidence="2">Str. FM013</fullName>
    </submittedName>
</protein>
<evidence type="ECO:0000313" key="3">
    <source>
        <dbReference type="Proteomes" id="UP000053732"/>
    </source>
</evidence>
<sequence length="67" mass="7267">MPYEIAAERIYQLAEYQGEAEKTAVANEESPSSLYARNDNHSDYEKDDDVAQVSASSNALGSSKPGP</sequence>
<feature type="region of interest" description="Disordered" evidence="1">
    <location>
        <begin position="22"/>
        <end position="67"/>
    </location>
</feature>
<organism evidence="2 3">
    <name type="scientific">Penicillium camemberti (strain FM 013)</name>
    <dbReference type="NCBI Taxonomy" id="1429867"/>
    <lineage>
        <taxon>Eukaryota</taxon>
        <taxon>Fungi</taxon>
        <taxon>Dikarya</taxon>
        <taxon>Ascomycota</taxon>
        <taxon>Pezizomycotina</taxon>
        <taxon>Eurotiomycetes</taxon>
        <taxon>Eurotiomycetidae</taxon>
        <taxon>Eurotiales</taxon>
        <taxon>Aspergillaceae</taxon>
        <taxon>Penicillium</taxon>
    </lineage>
</organism>
<dbReference type="Proteomes" id="UP000053732">
    <property type="component" value="Unassembled WGS sequence"/>
</dbReference>
<accession>A0A0G4PX25</accession>
<gene>
    <name evidence="2" type="ORF">PCAMFM013_S057g000040</name>
</gene>
<dbReference type="AlphaFoldDB" id="A0A0G4PX25"/>
<evidence type="ECO:0000256" key="1">
    <source>
        <dbReference type="SAM" id="MobiDB-lite"/>
    </source>
</evidence>
<reference evidence="2 3" key="1">
    <citation type="journal article" date="2014" name="Nat. Commun.">
        <title>Multiple recent horizontal transfers of a large genomic region in cheese making fungi.</title>
        <authorList>
            <person name="Cheeseman K."/>
            <person name="Ropars J."/>
            <person name="Renault P."/>
            <person name="Dupont J."/>
            <person name="Gouzy J."/>
            <person name="Branca A."/>
            <person name="Abraham A.L."/>
            <person name="Ceppi M."/>
            <person name="Conseiller E."/>
            <person name="Debuchy R."/>
            <person name="Malagnac F."/>
            <person name="Goarin A."/>
            <person name="Silar P."/>
            <person name="Lacoste S."/>
            <person name="Sallet E."/>
            <person name="Bensimon A."/>
            <person name="Giraud T."/>
            <person name="Brygoo Y."/>
        </authorList>
    </citation>
    <scope>NUCLEOTIDE SEQUENCE [LARGE SCALE GENOMIC DNA]</scope>
    <source>
        <strain evidence="3">FM 013</strain>
    </source>
</reference>
<name>A0A0G4PX25_PENC3</name>
<dbReference type="EMBL" id="HG793190">
    <property type="protein sequence ID" value="CRL30718.1"/>
    <property type="molecule type" value="Genomic_DNA"/>
</dbReference>
<proteinExistence type="predicted"/>
<keyword evidence="3" id="KW-1185">Reference proteome</keyword>
<evidence type="ECO:0000313" key="2">
    <source>
        <dbReference type="EMBL" id="CRL30718.1"/>
    </source>
</evidence>